<dbReference type="SUPFAM" id="SSF52402">
    <property type="entry name" value="Adenine nucleotide alpha hydrolases-like"/>
    <property type="match status" value="2"/>
</dbReference>
<dbReference type="PANTHER" id="PTHR46268">
    <property type="entry name" value="STRESS RESPONSE PROTEIN NHAX"/>
    <property type="match status" value="1"/>
</dbReference>
<dbReference type="CDD" id="cd00293">
    <property type="entry name" value="USP-like"/>
    <property type="match status" value="1"/>
</dbReference>
<evidence type="ECO:0000259" key="2">
    <source>
        <dbReference type="Pfam" id="PF00582"/>
    </source>
</evidence>
<comment type="similarity">
    <text evidence="1">Belongs to the universal stress protein A family.</text>
</comment>
<protein>
    <submittedName>
        <fullName evidence="3">Universal stress protein</fullName>
    </submittedName>
</protein>
<gene>
    <name evidence="3" type="ORF">MUN68_005020</name>
</gene>
<evidence type="ECO:0000313" key="3">
    <source>
        <dbReference type="EMBL" id="WCO02853.1"/>
    </source>
</evidence>
<evidence type="ECO:0000256" key="1">
    <source>
        <dbReference type="ARBA" id="ARBA00008791"/>
    </source>
</evidence>
<feature type="domain" description="UspA" evidence="2">
    <location>
        <begin position="3"/>
        <end position="143"/>
    </location>
</feature>
<dbReference type="RefSeq" id="WP_249995571.1">
    <property type="nucleotide sequence ID" value="NZ_CP116221.1"/>
</dbReference>
<organism evidence="3 4">
    <name type="scientific">Psychroserpens ponticola</name>
    <dbReference type="NCBI Taxonomy" id="2932268"/>
    <lineage>
        <taxon>Bacteria</taxon>
        <taxon>Pseudomonadati</taxon>
        <taxon>Bacteroidota</taxon>
        <taxon>Flavobacteriia</taxon>
        <taxon>Flavobacteriales</taxon>
        <taxon>Flavobacteriaceae</taxon>
        <taxon>Psychroserpens</taxon>
    </lineage>
</organism>
<evidence type="ECO:0000313" key="4">
    <source>
        <dbReference type="Proteomes" id="UP001202717"/>
    </source>
</evidence>
<keyword evidence="4" id="KW-1185">Reference proteome</keyword>
<dbReference type="InterPro" id="IPR006016">
    <property type="entry name" value="UspA"/>
</dbReference>
<dbReference type="Proteomes" id="UP001202717">
    <property type="component" value="Chromosome"/>
</dbReference>
<dbReference type="Gene3D" id="3.40.50.12370">
    <property type="match status" value="1"/>
</dbReference>
<accession>A0ABY7S0N5</accession>
<dbReference type="Pfam" id="PF00582">
    <property type="entry name" value="Usp"/>
    <property type="match status" value="1"/>
</dbReference>
<sequence length="278" mass="31992">MKKSILIPTDFSDNAWSAIVYALKLYSDVECTFYFLHSTNMRLSTMSNISNKLLRSISDKAFKELEELKDMAEISNANSNHEFKIILSATDLLDTLNVSIEKYNIDLVVMGTKGATGAKEFFFGSNTVHIIKKLKRCPVLIVPDEFDFIEPKQIAFPTDFNHLYDDKELDPLRDLAELYNSKILPVCILSNEKLTGNQEINMTQLEKHLMNYNTSFHVMPNYAKKTVEINDFIELLEINMLVMINYKHSFIERILKEPIIKKIGFHPLIPFLVIPSLS</sequence>
<dbReference type="EMBL" id="CP116221">
    <property type="protein sequence ID" value="WCO02853.1"/>
    <property type="molecule type" value="Genomic_DNA"/>
</dbReference>
<dbReference type="PANTHER" id="PTHR46268:SF6">
    <property type="entry name" value="UNIVERSAL STRESS PROTEIN UP12"/>
    <property type="match status" value="1"/>
</dbReference>
<reference evidence="3 4" key="1">
    <citation type="submission" date="2023-01" db="EMBL/GenBank/DDBJ databases">
        <title>Psychroserpens ponticola sp. nov., isolated from seawater.</title>
        <authorList>
            <person name="Kristyanto S."/>
            <person name="Jung J."/>
            <person name="Kim J.M."/>
            <person name="Jeon C.O."/>
        </authorList>
    </citation>
    <scope>NUCLEOTIDE SEQUENCE [LARGE SCALE GENOMIC DNA]</scope>
    <source>
        <strain evidence="3 4">MSW6</strain>
    </source>
</reference>
<name>A0ABY7S0N5_9FLAO</name>
<proteinExistence type="inferred from homology"/>